<dbReference type="SUPFAM" id="SSF81383">
    <property type="entry name" value="F-box domain"/>
    <property type="match status" value="1"/>
</dbReference>
<name>A0AAW1MPE1_SAPOF</name>
<dbReference type="InterPro" id="IPR025886">
    <property type="entry name" value="PP2-like"/>
</dbReference>
<dbReference type="EMBL" id="JBDFQZ010000002">
    <property type="protein sequence ID" value="KAK9747918.1"/>
    <property type="molecule type" value="Genomic_DNA"/>
</dbReference>
<dbReference type="PROSITE" id="PS50181">
    <property type="entry name" value="FBOX"/>
    <property type="match status" value="1"/>
</dbReference>
<dbReference type="AlphaFoldDB" id="A0AAW1MPE1"/>
<sequence>MTNILELPEDCIAKILSMTSPIDVLRTSALVSKQFLSISNSNPVWARFVPIDCEDIVSRSSGSSPRNQFGSKKDLFVYLCRFPILVDDNTKSFALDKRSGKTCYMLGARALSIIWGSSPEYWIWKSIPESRFPECAVLEVACWLDIKGKIHTTLLSPNTTYGVYFVFNFKVDSGVTGFGHAPVKVSVSELGEDGSPIDDRHTPEIKSFYLTSPNDRSKGRSLGELPVVRSDGLMEIEMGTYRVDVDNKGQNVVLEMSLREIEILHGKSGLVVHGIELRPLC</sequence>
<evidence type="ECO:0000313" key="2">
    <source>
        <dbReference type="EMBL" id="KAK9747918.1"/>
    </source>
</evidence>
<comment type="caution">
    <text evidence="2">The sequence shown here is derived from an EMBL/GenBank/DDBJ whole genome shotgun (WGS) entry which is preliminary data.</text>
</comment>
<evidence type="ECO:0000313" key="3">
    <source>
        <dbReference type="Proteomes" id="UP001443914"/>
    </source>
</evidence>
<feature type="domain" description="F-box" evidence="1">
    <location>
        <begin position="1"/>
        <end position="48"/>
    </location>
</feature>
<protein>
    <recommendedName>
        <fullName evidence="1">F-box domain-containing protein</fullName>
    </recommendedName>
</protein>
<dbReference type="InterPro" id="IPR036047">
    <property type="entry name" value="F-box-like_dom_sf"/>
</dbReference>
<dbReference type="PANTHER" id="PTHR32278:SF111">
    <property type="entry name" value="F-BOX PROTEIN PP2-B12-RELATED"/>
    <property type="match status" value="1"/>
</dbReference>
<evidence type="ECO:0000259" key="1">
    <source>
        <dbReference type="PROSITE" id="PS50181"/>
    </source>
</evidence>
<keyword evidence="3" id="KW-1185">Reference proteome</keyword>
<dbReference type="Proteomes" id="UP001443914">
    <property type="component" value="Unassembled WGS sequence"/>
</dbReference>
<dbReference type="Pfam" id="PF00646">
    <property type="entry name" value="F-box"/>
    <property type="match status" value="1"/>
</dbReference>
<reference evidence="2" key="1">
    <citation type="submission" date="2024-03" db="EMBL/GenBank/DDBJ databases">
        <title>WGS assembly of Saponaria officinalis var. Norfolk2.</title>
        <authorList>
            <person name="Jenkins J."/>
            <person name="Shu S."/>
            <person name="Grimwood J."/>
            <person name="Barry K."/>
            <person name="Goodstein D."/>
            <person name="Schmutz J."/>
            <person name="Leebens-Mack J."/>
            <person name="Osbourn A."/>
        </authorList>
    </citation>
    <scope>NUCLEOTIDE SEQUENCE [LARGE SCALE GENOMIC DNA]</scope>
    <source>
        <strain evidence="2">JIC</strain>
    </source>
</reference>
<gene>
    <name evidence="2" type="ORF">RND81_02G023100</name>
</gene>
<dbReference type="InterPro" id="IPR001810">
    <property type="entry name" value="F-box_dom"/>
</dbReference>
<dbReference type="CDD" id="cd22162">
    <property type="entry name" value="F-box_AtSKIP3-like"/>
    <property type="match status" value="1"/>
</dbReference>
<accession>A0AAW1MPE1</accession>
<organism evidence="2 3">
    <name type="scientific">Saponaria officinalis</name>
    <name type="common">Common soapwort</name>
    <name type="synonym">Lychnis saponaria</name>
    <dbReference type="NCBI Taxonomy" id="3572"/>
    <lineage>
        <taxon>Eukaryota</taxon>
        <taxon>Viridiplantae</taxon>
        <taxon>Streptophyta</taxon>
        <taxon>Embryophyta</taxon>
        <taxon>Tracheophyta</taxon>
        <taxon>Spermatophyta</taxon>
        <taxon>Magnoliopsida</taxon>
        <taxon>eudicotyledons</taxon>
        <taxon>Gunneridae</taxon>
        <taxon>Pentapetalae</taxon>
        <taxon>Caryophyllales</taxon>
        <taxon>Caryophyllaceae</taxon>
        <taxon>Caryophylleae</taxon>
        <taxon>Saponaria</taxon>
    </lineage>
</organism>
<proteinExistence type="predicted"/>
<dbReference type="PANTHER" id="PTHR32278">
    <property type="entry name" value="F-BOX DOMAIN-CONTAINING PROTEIN"/>
    <property type="match status" value="1"/>
</dbReference>
<dbReference type="Pfam" id="PF14299">
    <property type="entry name" value="PP2"/>
    <property type="match status" value="1"/>
</dbReference>